<keyword evidence="4" id="KW-0547">Nucleotide-binding</keyword>
<dbReference type="EMBL" id="CP031150">
    <property type="protein sequence ID" value="AXG07346.1"/>
    <property type="molecule type" value="Genomic_DNA"/>
</dbReference>
<dbReference type="InterPro" id="IPR036890">
    <property type="entry name" value="HATPase_C_sf"/>
</dbReference>
<accession>A0A345E574</accession>
<proteinExistence type="predicted"/>
<evidence type="ECO:0000256" key="4">
    <source>
        <dbReference type="ARBA" id="ARBA00022741"/>
    </source>
</evidence>
<dbReference type="PANTHER" id="PTHR44936:SF10">
    <property type="entry name" value="SENSOR PROTEIN RSTB"/>
    <property type="match status" value="1"/>
</dbReference>
<keyword evidence="6" id="KW-0067">ATP-binding</keyword>
<dbReference type="GO" id="GO:0004673">
    <property type="term" value="F:protein histidine kinase activity"/>
    <property type="evidence" value="ECO:0007669"/>
    <property type="project" value="UniProtKB-EC"/>
</dbReference>
<keyword evidence="3" id="KW-0808">Transferase</keyword>
<dbReference type="Pfam" id="PF14417">
    <property type="entry name" value="MEDS"/>
    <property type="match status" value="1"/>
</dbReference>
<sequence length="486" mass="55059">MGPLGRRPHKRTPGTRRCRQLFGTAAGNVEYVTESYSLSEAWESDARTVDTLRSELAREDLARHLALFYQSPQNQLEVAATFVKHGLRTGNRCLYFVDTNARSTVERAFRTADIDVERRVENGDLLIENGQDAYRQANFDPDELITLLADACHESVADEYDGLWVAGELSWCFHTDLTYDHVVGFEADFDAACPDLPVTALCQYDLNQFNDESVAKALWTHEQIIYRYRLCENPYYVPPNEYRSDGGGLLNARLMLEQMYDLAHARSQVTQREQRLSVVNRILRHDIRNDLNVVRGILSLVADRADLDDVLAVRLDTAIDHVNDIFEVADKARYVERTISRSTVERTSLAPFVARAVERVETTFPEADIAVSGVNDVEVVADTNLDVALTELIEYAIRNQDADPRVSLTVSDRPPERVVIDVGYDGQPVSRGDRRVLDDGVETPLQHCRGLELWLAKWVVENAHGRLDFPQGEESSIRVELYRCLA</sequence>
<dbReference type="Gene3D" id="3.30.565.10">
    <property type="entry name" value="Histidine kinase-like ATPase, C-terminal domain"/>
    <property type="match status" value="1"/>
</dbReference>
<dbReference type="Proteomes" id="UP000253273">
    <property type="component" value="Chromosome"/>
</dbReference>
<evidence type="ECO:0000256" key="1">
    <source>
        <dbReference type="ARBA" id="ARBA00000085"/>
    </source>
</evidence>
<reference evidence="8 9" key="1">
    <citation type="submission" date="2018-07" db="EMBL/GenBank/DDBJ databases">
        <title>Genome sequences of Haloplanus sp. CBA1113.</title>
        <authorList>
            <person name="Kim Y.B."/>
            <person name="Roh S.W."/>
        </authorList>
    </citation>
    <scope>NUCLEOTIDE SEQUENCE [LARGE SCALE GENOMIC DNA]</scope>
    <source>
        <strain evidence="8 9">CBA1113</strain>
    </source>
</reference>
<evidence type="ECO:0000256" key="6">
    <source>
        <dbReference type="ARBA" id="ARBA00022840"/>
    </source>
</evidence>
<dbReference type="EC" id="2.7.13.3" evidence="2"/>
<evidence type="ECO:0000256" key="5">
    <source>
        <dbReference type="ARBA" id="ARBA00022777"/>
    </source>
</evidence>
<protein>
    <recommendedName>
        <fullName evidence="2">histidine kinase</fullName>
        <ecNumber evidence="2">2.7.13.3</ecNumber>
    </recommendedName>
</protein>
<dbReference type="KEGG" id="haj:DU500_13445"/>
<name>A0A345E574_9EURY</name>
<evidence type="ECO:0000256" key="2">
    <source>
        <dbReference type="ARBA" id="ARBA00012438"/>
    </source>
</evidence>
<dbReference type="AlphaFoldDB" id="A0A345E574"/>
<keyword evidence="5 8" id="KW-0418">Kinase</keyword>
<dbReference type="PANTHER" id="PTHR44936">
    <property type="entry name" value="SENSOR PROTEIN CREC"/>
    <property type="match status" value="1"/>
</dbReference>
<gene>
    <name evidence="8" type="ORF">DU500_13445</name>
</gene>
<organism evidence="8 9">
    <name type="scientific">Haloplanus rubicundus</name>
    <dbReference type="NCBI Taxonomy" id="1547898"/>
    <lineage>
        <taxon>Archaea</taxon>
        <taxon>Methanobacteriati</taxon>
        <taxon>Methanobacteriota</taxon>
        <taxon>Stenosarchaea group</taxon>
        <taxon>Halobacteria</taxon>
        <taxon>Halobacteriales</taxon>
        <taxon>Haloferacaceae</taxon>
        <taxon>Haloplanus</taxon>
    </lineage>
</organism>
<dbReference type="InterPro" id="IPR050980">
    <property type="entry name" value="2C_sensor_his_kinase"/>
</dbReference>
<keyword evidence="9" id="KW-1185">Reference proteome</keyword>
<dbReference type="InterPro" id="IPR025847">
    <property type="entry name" value="MEDS_domain"/>
</dbReference>
<evidence type="ECO:0000313" key="9">
    <source>
        <dbReference type="Proteomes" id="UP000253273"/>
    </source>
</evidence>
<evidence type="ECO:0000256" key="3">
    <source>
        <dbReference type="ARBA" id="ARBA00022679"/>
    </source>
</evidence>
<evidence type="ECO:0000313" key="8">
    <source>
        <dbReference type="EMBL" id="AXG07346.1"/>
    </source>
</evidence>
<dbReference type="GO" id="GO:0005524">
    <property type="term" value="F:ATP binding"/>
    <property type="evidence" value="ECO:0007669"/>
    <property type="project" value="UniProtKB-KW"/>
</dbReference>
<feature type="domain" description="MEDS" evidence="7">
    <location>
        <begin position="63"/>
        <end position="221"/>
    </location>
</feature>
<comment type="catalytic activity">
    <reaction evidence="1">
        <text>ATP + protein L-histidine = ADP + protein N-phospho-L-histidine.</text>
        <dbReference type="EC" id="2.7.13.3"/>
    </reaction>
</comment>
<evidence type="ECO:0000259" key="7">
    <source>
        <dbReference type="Pfam" id="PF14417"/>
    </source>
</evidence>